<evidence type="ECO:0000313" key="4">
    <source>
        <dbReference type="Proteomes" id="UP000001950"/>
    </source>
</evidence>
<feature type="transmembrane region" description="Helical" evidence="2">
    <location>
        <begin position="19"/>
        <end position="39"/>
    </location>
</feature>
<keyword evidence="2" id="KW-1133">Transmembrane helix</keyword>
<dbReference type="VEuPathDB" id="PiroplasmaDB:TA16280"/>
<dbReference type="RefSeq" id="XP_953682.1">
    <property type="nucleotide sequence ID" value="XM_948589.1"/>
</dbReference>
<keyword evidence="4" id="KW-1185">Reference proteome</keyword>
<gene>
    <name evidence="3" type="ORF">TA16280</name>
</gene>
<evidence type="ECO:0000313" key="3">
    <source>
        <dbReference type="EMBL" id="CAI73004.1"/>
    </source>
</evidence>
<dbReference type="InParanoid" id="Q4UIT5"/>
<sequence length="899" mass="99070">MPHICSAKQAGVGVADCDLLIIAYIFAGLAMMLNIRLSYSSAPYALIRFRLPENLFSVFVRRIASALELWCLPSMLLGNIIDLIQKLAVNTDGDLKAAAGTEKSKGTLRKLAEALHTQANSLNDAVNNPGATENAAKVLKFKAGSEDEEGKLRKLAKDLYTAATQLENKAPDNSDDGLKQKAGTHQNDGLRKLAGELYIAAKALQKKVGTGVSGHDEAQSLANAVGESESSGIRAKLQQLAENEGTADAVRTAYEDGTGDGVKKKFDEVQKLKGSAYTSDKQAAYDKVEAAWNAFNALYTTDLKELAKDLKNAIGNGSQSKLRQALAALGNLQETATGVQLTGPAGNVKTAYDGGEGVKPKFTKLKAKESSYQAISAIRPNYKEVVDAITAFDNVYKPEELLKDAVGQGETTGLTKALAALGNDNGSGQLSGLAKAVKKEYSESFGPTVKSKFELVMAQASAYEKGGTIKTNEYTQLLQAWTAFNDKYYGVISYYKYYSIVVPSVITQWLNFLTYVILFVVYVAGGETGHLTVFYLVIAISGFVFGINMTLVYSVDWNYIPIYIAGENCFPIITSFIHYITTLMFGNRRKWNSDFIVVVVDIVVAIIISLVAAMVWSVAYLSKPKYASAKDKEASWYHHIFTNKFEGEFKPEVISPFLMIIVGMGLVYAIYPGIAPGMIVPFYLIDKIEMVLLIATIFPPVIVAALRRTTKGWPPPPQSPMCQWTLDIRGFDGQSKGTGLFWHGFDLLMVIKISLAVIFIYSLHYRESHLSRSIINQPKMSTFLSITFYMCHECLLALGFPGLVGANGGGDYVLIPQYIGALFMIFLAFYSEGYIIEYKSHDPAHWPTEGMTKWNAFCYRCKRASKITNPILMYLFTTELQNYSHFLFIFIQYYLDYSK</sequence>
<feature type="transmembrane region" description="Helical" evidence="2">
    <location>
        <begin position="812"/>
        <end position="830"/>
    </location>
</feature>
<dbReference type="EMBL" id="CR940347">
    <property type="protein sequence ID" value="CAI73004.1"/>
    <property type="molecule type" value="Genomic_DNA"/>
</dbReference>
<dbReference type="GeneID" id="3863603"/>
<feature type="transmembrane region" description="Helical" evidence="2">
    <location>
        <begin position="653"/>
        <end position="671"/>
    </location>
</feature>
<accession>Q4UIT5</accession>
<feature type="transmembrane region" description="Helical" evidence="2">
    <location>
        <begin position="532"/>
        <end position="554"/>
    </location>
</feature>
<evidence type="ECO:0000256" key="1">
    <source>
        <dbReference type="SAM" id="MobiDB-lite"/>
    </source>
</evidence>
<dbReference type="KEGG" id="tan:TA16280"/>
<keyword evidence="2" id="KW-0812">Transmembrane</keyword>
<dbReference type="OrthoDB" id="364817at2759"/>
<proteinExistence type="predicted"/>
<evidence type="ECO:0000256" key="2">
    <source>
        <dbReference type="SAM" id="Phobius"/>
    </source>
</evidence>
<feature type="transmembrane region" description="Helical" evidence="2">
    <location>
        <begin position="560"/>
        <end position="583"/>
    </location>
</feature>
<feature type="transmembrane region" description="Helical" evidence="2">
    <location>
        <begin position="782"/>
        <end position="800"/>
    </location>
</feature>
<feature type="transmembrane region" description="Helical" evidence="2">
    <location>
        <begin position="506"/>
        <end position="525"/>
    </location>
</feature>
<reference evidence="3 4" key="1">
    <citation type="journal article" date="2005" name="Science">
        <title>Genome of the host-cell transforming parasite Theileria annulata compared with T. parva.</title>
        <authorList>
            <person name="Pain A."/>
            <person name="Renauld H."/>
            <person name="Berriman M."/>
            <person name="Murphy L."/>
            <person name="Yeats C.A."/>
            <person name="Weir W."/>
            <person name="Kerhornou A."/>
            <person name="Aslett M."/>
            <person name="Bishop R."/>
            <person name="Bouchier C."/>
            <person name="Cochet M."/>
            <person name="Coulson R.M.R."/>
            <person name="Cronin A."/>
            <person name="de Villiers E.P."/>
            <person name="Fraser A."/>
            <person name="Fosker N."/>
            <person name="Gardner M."/>
            <person name="Goble A."/>
            <person name="Griffiths-Jones S."/>
            <person name="Harris D.E."/>
            <person name="Katzer F."/>
            <person name="Larke N."/>
            <person name="Lord A."/>
            <person name="Maser P."/>
            <person name="McKellar S."/>
            <person name="Mooney P."/>
            <person name="Morton F."/>
            <person name="Nene V."/>
            <person name="O'Neil S."/>
            <person name="Price C."/>
            <person name="Quail M.A."/>
            <person name="Rabbinowitsch E."/>
            <person name="Rawlings N.D."/>
            <person name="Rutter S."/>
            <person name="Saunders D."/>
            <person name="Seeger K."/>
            <person name="Shah T."/>
            <person name="Squares R."/>
            <person name="Squares S."/>
            <person name="Tivey A."/>
            <person name="Walker A.R."/>
            <person name="Woodward J."/>
            <person name="Dobbelaere D.A.E."/>
            <person name="Langsley G."/>
            <person name="Rajandream M.A."/>
            <person name="McKeever D."/>
            <person name="Shiels B."/>
            <person name="Tait A."/>
            <person name="Barrell B.G."/>
            <person name="Hall N."/>
        </authorList>
    </citation>
    <scope>NUCLEOTIDE SEQUENCE [LARGE SCALE GENOMIC DNA]</scope>
    <source>
        <strain evidence="4">Ankara</strain>
    </source>
</reference>
<feature type="transmembrane region" description="Helical" evidence="2">
    <location>
        <begin position="740"/>
        <end position="761"/>
    </location>
</feature>
<protein>
    <submittedName>
        <fullName evidence="3">Tpr-related protein family member, putative</fullName>
    </submittedName>
</protein>
<feature type="transmembrane region" description="Helical" evidence="2">
    <location>
        <begin position="683"/>
        <end position="706"/>
    </location>
</feature>
<dbReference type="AlphaFoldDB" id="Q4UIT5"/>
<name>Q4UIT5_THEAN</name>
<feature type="region of interest" description="Disordered" evidence="1">
    <location>
        <begin position="166"/>
        <end position="187"/>
    </location>
</feature>
<dbReference type="Proteomes" id="UP000001950">
    <property type="component" value="Chromosome 1"/>
</dbReference>
<feature type="compositionally biased region" description="Basic and acidic residues" evidence="1">
    <location>
        <begin position="169"/>
        <end position="179"/>
    </location>
</feature>
<feature type="transmembrane region" description="Helical" evidence="2">
    <location>
        <begin position="595"/>
        <end position="619"/>
    </location>
</feature>
<organism evidence="3 4">
    <name type="scientific">Theileria annulata</name>
    <dbReference type="NCBI Taxonomy" id="5874"/>
    <lineage>
        <taxon>Eukaryota</taxon>
        <taxon>Sar</taxon>
        <taxon>Alveolata</taxon>
        <taxon>Apicomplexa</taxon>
        <taxon>Aconoidasida</taxon>
        <taxon>Piroplasmida</taxon>
        <taxon>Theileriidae</taxon>
        <taxon>Theileria</taxon>
    </lineage>
</organism>
<feature type="transmembrane region" description="Helical" evidence="2">
    <location>
        <begin position="872"/>
        <end position="895"/>
    </location>
</feature>
<keyword evidence="2" id="KW-0472">Membrane</keyword>